<keyword evidence="2" id="KW-1185">Reference proteome</keyword>
<organism evidence="1 2">
    <name type="scientific">Alkaliphilus flagellatus</name>
    <dbReference type="NCBI Taxonomy" id="2841507"/>
    <lineage>
        <taxon>Bacteria</taxon>
        <taxon>Bacillati</taxon>
        <taxon>Bacillota</taxon>
        <taxon>Clostridia</taxon>
        <taxon>Peptostreptococcales</taxon>
        <taxon>Natronincolaceae</taxon>
        <taxon>Alkaliphilus</taxon>
    </lineage>
</organism>
<evidence type="ECO:0008006" key="3">
    <source>
        <dbReference type="Google" id="ProtNLM"/>
    </source>
</evidence>
<protein>
    <recommendedName>
        <fullName evidence="3">DarT domain-containing protein</fullName>
    </recommendedName>
</protein>
<dbReference type="EMBL" id="JAHLQK010000007">
    <property type="protein sequence ID" value="MBU5678042.1"/>
    <property type="molecule type" value="Genomic_DNA"/>
</dbReference>
<evidence type="ECO:0000313" key="1">
    <source>
        <dbReference type="EMBL" id="MBU5678042.1"/>
    </source>
</evidence>
<dbReference type="Proteomes" id="UP000779508">
    <property type="component" value="Unassembled WGS sequence"/>
</dbReference>
<name>A0ABS6G6D7_9FIRM</name>
<evidence type="ECO:0000313" key="2">
    <source>
        <dbReference type="Proteomes" id="UP000779508"/>
    </source>
</evidence>
<dbReference type="RefSeq" id="WP_216419300.1">
    <property type="nucleotide sequence ID" value="NZ_JAHLQK010000007.1"/>
</dbReference>
<accession>A0ABS6G6D7</accession>
<proteinExistence type="predicted"/>
<gene>
    <name evidence="1" type="ORF">KQI88_16605</name>
</gene>
<sequence>MFFDDYLKTGKIYHIAPINDLKQILLNGIKYDDKVTYGDKYYDFHCFIDSLKPSHIPSWVKRKKSIFATMNYRDHPNFYSHNVVMALTIDPSRCWIANENRANQTYEPFVLQEVEFLNGAEEYMKQEGKRLIEEYWETSLSFEDNLNKRMDLKEGYDAEVLILHSIDPKDIEILYIVSDHKVMEFNEWKKVFCKGK</sequence>
<reference evidence="1 2" key="1">
    <citation type="submission" date="2021-06" db="EMBL/GenBank/DDBJ databases">
        <authorList>
            <person name="Sun Q."/>
            <person name="Li D."/>
        </authorList>
    </citation>
    <scope>NUCLEOTIDE SEQUENCE [LARGE SCALE GENOMIC DNA]</scope>
    <source>
        <strain evidence="1 2">MSJ-5</strain>
    </source>
</reference>
<comment type="caution">
    <text evidence="1">The sequence shown here is derived from an EMBL/GenBank/DDBJ whole genome shotgun (WGS) entry which is preliminary data.</text>
</comment>